<keyword evidence="2" id="KW-1133">Transmembrane helix</keyword>
<evidence type="ECO:0000313" key="3">
    <source>
        <dbReference type="EMBL" id="BDX06461.1"/>
    </source>
</evidence>
<dbReference type="PANTHER" id="PTHR34351:SF1">
    <property type="entry name" value="SLR1927 PROTEIN"/>
    <property type="match status" value="1"/>
</dbReference>
<proteinExistence type="predicted"/>
<protein>
    <recommendedName>
        <fullName evidence="5">DUF58 domain-containing protein</fullName>
    </recommendedName>
</protein>
<dbReference type="Proteomes" id="UP001333710">
    <property type="component" value="Chromosome"/>
</dbReference>
<keyword evidence="4" id="KW-1185">Reference proteome</keyword>
<accession>A0AA48HKK0</accession>
<keyword evidence="2" id="KW-0472">Membrane</keyword>
<evidence type="ECO:0000313" key="4">
    <source>
        <dbReference type="Proteomes" id="UP001333710"/>
    </source>
</evidence>
<organism evidence="3 4">
    <name type="scientific">Planctobacterium marinum</name>
    <dbReference type="NCBI Taxonomy" id="1631968"/>
    <lineage>
        <taxon>Bacteria</taxon>
        <taxon>Pseudomonadati</taxon>
        <taxon>Pseudomonadota</taxon>
        <taxon>Gammaproteobacteria</taxon>
        <taxon>Alteromonadales</taxon>
        <taxon>Alteromonadaceae</taxon>
        <taxon>Planctobacterium</taxon>
    </lineage>
</organism>
<dbReference type="EMBL" id="AP027272">
    <property type="protein sequence ID" value="BDX06461.1"/>
    <property type="molecule type" value="Genomic_DNA"/>
</dbReference>
<reference evidence="3" key="1">
    <citation type="submission" date="2023-01" db="EMBL/GenBank/DDBJ databases">
        <title>Complete genome sequence of Planctobacterium marinum strain Dej080120_11.</title>
        <authorList>
            <person name="Ueki S."/>
            <person name="Maruyama F."/>
        </authorList>
    </citation>
    <scope>NUCLEOTIDE SEQUENCE</scope>
    <source>
        <strain evidence="3">Dej080120_11</strain>
    </source>
</reference>
<evidence type="ECO:0000256" key="2">
    <source>
        <dbReference type="SAM" id="Phobius"/>
    </source>
</evidence>
<sequence length="339" mass="38733">MTKIKRWWQGRLENWLTKRIPSNRQFQMDMSNVFIFPSKFGIAYILLCSLLFILGTNYRNNLMLLLAYFLLAMFLVNLMTSYANFAKLKVQLGKVKSTHAGNDCALPLWLGDSDDKTIAGLKCYGKLHFRLWQGPVQRSIEPESHSNPVVLNIPTDKRGYLTLPRVTIESFYPFGLFRCWTHLHFKAQILVYPNPIASKLMRQSFRDGEEEGEESSSSVGGNNDFDSLKNYVPGESLNRVAWKLVAKGQEMMTKQFADNQQGVIWLDLKHYLKSDLETAIAHLTWLVIELHRKQICFGLTLGAIEIPADSDSQHLELCLKSLALYGIDQVAVPREAQVL</sequence>
<feature type="transmembrane region" description="Helical" evidence="2">
    <location>
        <begin position="66"/>
        <end position="86"/>
    </location>
</feature>
<evidence type="ECO:0008006" key="5">
    <source>
        <dbReference type="Google" id="ProtNLM"/>
    </source>
</evidence>
<keyword evidence="2" id="KW-0812">Transmembrane</keyword>
<dbReference type="AlphaFoldDB" id="A0AA48HKK0"/>
<dbReference type="KEGG" id="pmaw:MACH26_19820"/>
<gene>
    <name evidence="3" type="ORF">MACH26_19820</name>
</gene>
<feature type="transmembrane region" description="Helical" evidence="2">
    <location>
        <begin position="33"/>
        <end position="54"/>
    </location>
</feature>
<dbReference type="RefSeq" id="WP_338292477.1">
    <property type="nucleotide sequence ID" value="NZ_AP027272.1"/>
</dbReference>
<dbReference type="PANTHER" id="PTHR34351">
    <property type="entry name" value="SLR1927 PROTEIN-RELATED"/>
    <property type="match status" value="1"/>
</dbReference>
<name>A0AA48HKK0_9ALTE</name>
<evidence type="ECO:0000256" key="1">
    <source>
        <dbReference type="SAM" id="MobiDB-lite"/>
    </source>
</evidence>
<feature type="region of interest" description="Disordered" evidence="1">
    <location>
        <begin position="204"/>
        <end position="224"/>
    </location>
</feature>